<gene>
    <name evidence="1" type="ORF">WNY77_18650</name>
</gene>
<sequence length="68" mass="7465">MKGSAFSINGVHFYSMTNYYFIVKTDEVENITAVANSDLLNQLYDKIDPQILDAATQASDLISSSTLA</sequence>
<protein>
    <submittedName>
        <fullName evidence="1">Uncharacterized protein</fullName>
    </submittedName>
</protein>
<name>A0ABU9SZZ2_9ALTE</name>
<organism evidence="1 2">
    <name type="scientific">Paraglaciecola mesophila</name>
    <dbReference type="NCBI Taxonomy" id="197222"/>
    <lineage>
        <taxon>Bacteria</taxon>
        <taxon>Pseudomonadati</taxon>
        <taxon>Pseudomonadota</taxon>
        <taxon>Gammaproteobacteria</taxon>
        <taxon>Alteromonadales</taxon>
        <taxon>Alteromonadaceae</taxon>
        <taxon>Paraglaciecola</taxon>
    </lineage>
</organism>
<comment type="caution">
    <text evidence="1">The sequence shown here is derived from an EMBL/GenBank/DDBJ whole genome shotgun (WGS) entry which is preliminary data.</text>
</comment>
<keyword evidence="2" id="KW-1185">Reference proteome</keyword>
<dbReference type="RefSeq" id="WP_006994692.1">
    <property type="nucleotide sequence ID" value="NZ_JBBMQS010000013.1"/>
</dbReference>
<proteinExistence type="predicted"/>
<evidence type="ECO:0000313" key="2">
    <source>
        <dbReference type="Proteomes" id="UP001461163"/>
    </source>
</evidence>
<accession>A0ABU9SZZ2</accession>
<evidence type="ECO:0000313" key="1">
    <source>
        <dbReference type="EMBL" id="MEM5499438.1"/>
    </source>
</evidence>
<dbReference type="Proteomes" id="UP001461163">
    <property type="component" value="Unassembled WGS sequence"/>
</dbReference>
<dbReference type="EMBL" id="JBBMQS010000013">
    <property type="protein sequence ID" value="MEM5499438.1"/>
    <property type="molecule type" value="Genomic_DNA"/>
</dbReference>
<reference evidence="1 2" key="1">
    <citation type="submission" date="2024-03" db="EMBL/GenBank/DDBJ databases">
        <title>Community enrichment and isolation of bacterial strains for fucoidan degradation.</title>
        <authorList>
            <person name="Sichert A."/>
        </authorList>
    </citation>
    <scope>NUCLEOTIDE SEQUENCE [LARGE SCALE GENOMIC DNA]</scope>
    <source>
        <strain evidence="1 2">AS12</strain>
    </source>
</reference>